<evidence type="ECO:0000313" key="3">
    <source>
        <dbReference type="Proteomes" id="UP001213972"/>
    </source>
</evidence>
<dbReference type="AlphaFoldDB" id="A0AAJ6B2V7"/>
<organism evidence="2 3">
    <name type="scientific">Candidatus Microbacterium phytovorans</name>
    <dbReference type="NCBI Taxonomy" id="3121374"/>
    <lineage>
        <taxon>Bacteria</taxon>
        <taxon>Bacillati</taxon>
        <taxon>Actinomycetota</taxon>
        <taxon>Actinomycetes</taxon>
        <taxon>Micrococcales</taxon>
        <taxon>Microbacteriaceae</taxon>
        <taxon>Microbacterium</taxon>
    </lineage>
</organism>
<name>A0AAJ6B2V7_9MICO</name>
<proteinExistence type="predicted"/>
<keyword evidence="1" id="KW-1133">Transmembrane helix</keyword>
<gene>
    <name evidence="2" type="ORF">P0Y48_07540</name>
</gene>
<evidence type="ECO:0000313" key="2">
    <source>
        <dbReference type="EMBL" id="WEK12337.1"/>
    </source>
</evidence>
<sequence>MRSTSSQAPCDDIVCQLMSFRHAWDALAAWISVALAVFVVIGILGLVTAWVALRHARLAAQSARDRRVADAWMSAITEAQLFVTTAERVSESDRRLARREVTRRVAVAQGVSALDEVDPQARLGDAVRERISAAVNSDDAEYANAQLRDARLSLRSWVRKDAAALKRDSALDHR</sequence>
<dbReference type="Proteomes" id="UP001213972">
    <property type="component" value="Chromosome"/>
</dbReference>
<evidence type="ECO:0000256" key="1">
    <source>
        <dbReference type="SAM" id="Phobius"/>
    </source>
</evidence>
<accession>A0AAJ6B2V7</accession>
<feature type="transmembrane region" description="Helical" evidence="1">
    <location>
        <begin position="27"/>
        <end position="53"/>
    </location>
</feature>
<keyword evidence="1" id="KW-0812">Transmembrane</keyword>
<reference evidence="2" key="1">
    <citation type="submission" date="2023-03" db="EMBL/GenBank/DDBJ databases">
        <title>Andean soil-derived lignocellulolytic bacterial consortium as a source of novel taxa and putative plastic-active enzymes.</title>
        <authorList>
            <person name="Diaz-Garcia L."/>
            <person name="Chuvochina M."/>
            <person name="Feuerriegel G."/>
            <person name="Bunk B."/>
            <person name="Sproer C."/>
            <person name="Streit W.R."/>
            <person name="Rodriguez L.M."/>
            <person name="Overmann J."/>
            <person name="Jimenez D.J."/>
        </authorList>
    </citation>
    <scope>NUCLEOTIDE SEQUENCE</scope>
    <source>
        <strain evidence="2">MAG 4610</strain>
    </source>
</reference>
<keyword evidence="1" id="KW-0472">Membrane</keyword>
<dbReference type="EMBL" id="CP119321">
    <property type="protein sequence ID" value="WEK12337.1"/>
    <property type="molecule type" value="Genomic_DNA"/>
</dbReference>
<protein>
    <submittedName>
        <fullName evidence="2">Uncharacterized protein</fullName>
    </submittedName>
</protein>